<evidence type="ECO:0000313" key="4">
    <source>
        <dbReference type="Ensembl" id="ENSSSCP00035019133.1"/>
    </source>
</evidence>
<organism evidence="4 5">
    <name type="scientific">Sus scrofa</name>
    <name type="common">Pig</name>
    <dbReference type="NCBI Taxonomy" id="9823"/>
    <lineage>
        <taxon>Eukaryota</taxon>
        <taxon>Metazoa</taxon>
        <taxon>Chordata</taxon>
        <taxon>Craniata</taxon>
        <taxon>Vertebrata</taxon>
        <taxon>Euteleostomi</taxon>
        <taxon>Mammalia</taxon>
        <taxon>Eutheria</taxon>
        <taxon>Laurasiatheria</taxon>
        <taxon>Artiodactyla</taxon>
        <taxon>Suina</taxon>
        <taxon>Suidae</taxon>
        <taxon>Sus</taxon>
    </lineage>
</organism>
<feature type="region of interest" description="Disordered" evidence="3">
    <location>
        <begin position="49"/>
        <end position="92"/>
    </location>
</feature>
<evidence type="ECO:0000313" key="5">
    <source>
        <dbReference type="Proteomes" id="UP000694720"/>
    </source>
</evidence>
<evidence type="ECO:0000256" key="3">
    <source>
        <dbReference type="SAM" id="MobiDB-lite"/>
    </source>
</evidence>
<evidence type="ECO:0000256" key="1">
    <source>
        <dbReference type="ARBA" id="ARBA00023054"/>
    </source>
</evidence>
<dbReference type="AlphaFoldDB" id="A0A8D0ZRX1"/>
<feature type="compositionally biased region" description="Basic and acidic residues" evidence="3">
    <location>
        <begin position="256"/>
        <end position="268"/>
    </location>
</feature>
<feature type="coiled-coil region" evidence="2">
    <location>
        <begin position="310"/>
        <end position="344"/>
    </location>
</feature>
<feature type="compositionally biased region" description="Basic and acidic residues" evidence="3">
    <location>
        <begin position="56"/>
        <end position="71"/>
    </location>
</feature>
<sequence length="477" mass="52960">MPWLPALELLWDALLLVSDALTAGLGLLALPWETPLWAALLVVTLKSRRPSGRGTEPADRASARAEVDRKVRGQTGRMAQEDEAPRTPALEASAPTRQSLCLAALDQIPSGASPDVEGLFAKAPKSRPSPLCCPGRLWARLQRQIRSLGVASEACQRRGAEARKTLTTAHEKVHRLQEKLRAGLKENAHLQHHLEGLCHETEGWRLRTRVLRAQKEGLDRAHARRRRVLEERGRQPTALVAATLKTFPGPAPGEAEGTRGADDAEHPPARLSDAGPKRPLDAGRGSVSLQRHQEDSRELSRQLSAAHHVNGELAGQVQRLQTQRASLQAETTRLEREVRELRLRLGMLPQLHEAHVRLLLRTAREEEARHLDTQKKYPRALRRLDSLGRQGRVYKKMAEDMGRELASTVVSSQNAILFYEARARERGMAARCAERQLLELRRGNAAVRQRLARLPFQLQPFPGRPLAPAAPHGAEPG</sequence>
<name>A0A8D0ZRX1_PIG</name>
<feature type="region of interest" description="Disordered" evidence="3">
    <location>
        <begin position="227"/>
        <end position="303"/>
    </location>
</feature>
<evidence type="ECO:0000256" key="2">
    <source>
        <dbReference type="SAM" id="Coils"/>
    </source>
</evidence>
<dbReference type="Proteomes" id="UP000694720">
    <property type="component" value="Unplaced"/>
</dbReference>
<dbReference type="Ensembl" id="ENSSSCT00035047826.1">
    <property type="protein sequence ID" value="ENSSSCP00035019133.1"/>
    <property type="gene ID" value="ENSSSCG00035036089.1"/>
</dbReference>
<dbReference type="InterPro" id="IPR051500">
    <property type="entry name" value="cTAGE_MIA/OTOR"/>
</dbReference>
<dbReference type="PANTHER" id="PTHR23158:SF59">
    <property type="match status" value="1"/>
</dbReference>
<feature type="compositionally biased region" description="Basic and acidic residues" evidence="3">
    <location>
        <begin position="291"/>
        <end position="300"/>
    </location>
</feature>
<proteinExistence type="predicted"/>
<keyword evidence="1 2" id="KW-0175">Coiled coil</keyword>
<reference evidence="4" key="1">
    <citation type="submission" date="2025-08" db="UniProtKB">
        <authorList>
            <consortium name="Ensembl"/>
        </authorList>
    </citation>
    <scope>IDENTIFICATION</scope>
</reference>
<protein>
    <submittedName>
        <fullName evidence="4">Uncharacterized protein</fullName>
    </submittedName>
</protein>
<dbReference type="PANTHER" id="PTHR23158">
    <property type="entry name" value="MELANOMA INHIBITORY ACTIVITY-RELATED"/>
    <property type="match status" value="1"/>
</dbReference>
<accession>A0A8D0ZRX1</accession>